<evidence type="ECO:0000313" key="2">
    <source>
        <dbReference type="EMBL" id="SDZ77863.1"/>
    </source>
</evidence>
<evidence type="ECO:0000313" key="3">
    <source>
        <dbReference type="Proteomes" id="UP000183469"/>
    </source>
</evidence>
<dbReference type="EMBL" id="FNQG01000002">
    <property type="protein sequence ID" value="SDZ77863.1"/>
    <property type="molecule type" value="Genomic_DNA"/>
</dbReference>
<gene>
    <name evidence="2" type="ORF">SAMN05660648_00549</name>
</gene>
<sequence length="379" mass="42657">MKKQPAGLLKKLLKNREDEAVFVERHIDIDVHDLEPNPKNFYGMTNIDRLKNLIKTTGKVEELTVKPIGKGKYMVVAGHRRRKAVLDLIREGEKISPKVPCSVVTFKAVGNKTAEEMELLWLSSSNLGQREYRTMFEKIIEVETISGLLRKDYDEDYAGGFVTGPFRSYLAKFLCMTESRLQRLMAMKNVLPMYLAMIDSGEMKETAAYELTNLTDEEQKKLMDAMHGQEITVKGIKEKKEELFGSSIEEKKLEVLHVNFMDAGGERTENEISPAEEDAAEASAEVDVPKGAIATEQVSTPDIELSETGCELKVCKAAEKSQLMTSIDMLMTYCEGRHDASNTPCRGCDFEDGHGGCRMGTKPCKWHIESTARKMMFSK</sequence>
<dbReference type="SUPFAM" id="SSF110849">
    <property type="entry name" value="ParB/Sulfiredoxin"/>
    <property type="match status" value="1"/>
</dbReference>
<dbReference type="Gene3D" id="1.10.10.2830">
    <property type="match status" value="1"/>
</dbReference>
<dbReference type="Proteomes" id="UP000183469">
    <property type="component" value="Unassembled WGS sequence"/>
</dbReference>
<dbReference type="InterPro" id="IPR036086">
    <property type="entry name" value="ParB/Sulfiredoxin_sf"/>
</dbReference>
<protein>
    <submittedName>
        <fullName evidence="2">ParB-like nuclease domain-containing protein</fullName>
    </submittedName>
</protein>
<dbReference type="SUPFAM" id="SSF109709">
    <property type="entry name" value="KorB DNA-binding domain-like"/>
    <property type="match status" value="1"/>
</dbReference>
<organism evidence="2 3">
    <name type="scientific">Selenomonas ruminantium</name>
    <dbReference type="NCBI Taxonomy" id="971"/>
    <lineage>
        <taxon>Bacteria</taxon>
        <taxon>Bacillati</taxon>
        <taxon>Bacillota</taxon>
        <taxon>Negativicutes</taxon>
        <taxon>Selenomonadales</taxon>
        <taxon>Selenomonadaceae</taxon>
        <taxon>Selenomonas</taxon>
    </lineage>
</organism>
<reference evidence="2 3" key="1">
    <citation type="submission" date="2016-10" db="EMBL/GenBank/DDBJ databases">
        <authorList>
            <person name="de Groot N.N."/>
        </authorList>
    </citation>
    <scope>NUCLEOTIDE SEQUENCE [LARGE SCALE GENOMIC DNA]</scope>
    <source>
        <strain evidence="2 3">DSM 2872</strain>
    </source>
</reference>
<accession>A0A1H3VSS5</accession>
<dbReference type="GO" id="GO:0005694">
    <property type="term" value="C:chromosome"/>
    <property type="evidence" value="ECO:0007669"/>
    <property type="project" value="TreeGrafter"/>
</dbReference>
<proteinExistence type="predicted"/>
<dbReference type="PANTHER" id="PTHR33375:SF1">
    <property type="entry name" value="CHROMOSOME-PARTITIONING PROTEIN PARB-RELATED"/>
    <property type="match status" value="1"/>
</dbReference>
<dbReference type="GO" id="GO:0007059">
    <property type="term" value="P:chromosome segregation"/>
    <property type="evidence" value="ECO:0007669"/>
    <property type="project" value="TreeGrafter"/>
</dbReference>
<dbReference type="InterPro" id="IPR050336">
    <property type="entry name" value="Chromosome_partition/occlusion"/>
</dbReference>
<dbReference type="Pfam" id="PF02195">
    <property type="entry name" value="ParB_N"/>
    <property type="match status" value="1"/>
</dbReference>
<dbReference type="PANTHER" id="PTHR33375">
    <property type="entry name" value="CHROMOSOME-PARTITIONING PROTEIN PARB-RELATED"/>
    <property type="match status" value="1"/>
</dbReference>
<evidence type="ECO:0000259" key="1">
    <source>
        <dbReference type="Pfam" id="PF02195"/>
    </source>
</evidence>
<dbReference type="AlphaFoldDB" id="A0A1H3VSS5"/>
<name>A0A1H3VSS5_SELRU</name>
<dbReference type="RefSeq" id="WP_074670712.1">
    <property type="nucleotide sequence ID" value="NZ_FNQG01000002.1"/>
</dbReference>
<feature type="domain" description="ParB-like N-terminal" evidence="1">
    <location>
        <begin position="28"/>
        <end position="90"/>
    </location>
</feature>
<dbReference type="InterPro" id="IPR003115">
    <property type="entry name" value="ParB_N"/>
</dbReference>
<dbReference type="Gene3D" id="3.90.1530.10">
    <property type="entry name" value="Conserved hypothetical protein from pyrococcus furiosus pfu- 392566-001, ParB domain"/>
    <property type="match status" value="1"/>
</dbReference>